<feature type="signal peptide" evidence="2">
    <location>
        <begin position="1"/>
        <end position="41"/>
    </location>
</feature>
<protein>
    <recommendedName>
        <fullName evidence="5">WxL domain-containing protein</fullName>
    </recommendedName>
</protein>
<feature type="region of interest" description="Disordered" evidence="1">
    <location>
        <begin position="84"/>
        <end position="114"/>
    </location>
</feature>
<feature type="chain" id="PRO_5004599241" description="WxL domain-containing protein" evidence="2">
    <location>
        <begin position="42"/>
        <end position="223"/>
    </location>
</feature>
<dbReference type="EMBL" id="ATAO01000101">
    <property type="protein sequence ID" value="EQM82269.1"/>
    <property type="molecule type" value="Genomic_DNA"/>
</dbReference>
<gene>
    <name evidence="3" type="ORF">L687_12835</name>
</gene>
<proteinExistence type="predicted"/>
<comment type="caution">
    <text evidence="3">The sequence shown here is derived from an EMBL/GenBank/DDBJ whole genome shotgun (WGS) entry which is preliminary data.</text>
</comment>
<evidence type="ECO:0000256" key="2">
    <source>
        <dbReference type="SAM" id="SignalP"/>
    </source>
</evidence>
<organism evidence="3 4">
    <name type="scientific">Microbacterium maritypicum MF109</name>
    <dbReference type="NCBI Taxonomy" id="1333857"/>
    <lineage>
        <taxon>Bacteria</taxon>
        <taxon>Bacillati</taxon>
        <taxon>Actinomycetota</taxon>
        <taxon>Actinomycetes</taxon>
        <taxon>Micrococcales</taxon>
        <taxon>Microbacteriaceae</taxon>
        <taxon>Microbacterium</taxon>
    </lineage>
</organism>
<name>T5KQG8_MICMQ</name>
<sequence length="223" mass="23546">MSVPSGTDPTTGDVMKTRKKVALATATAVLLSFSLPAAAHAATEEHLYANSTVVVTDVRTGAIVYQQSEQIPVDTNSTSATIEARIPSTESSAAPTEPGIIAPRSSVGGNHDNGSVKSSITIQYTLKGDQIRTEKVTGSWTPDPGFGLKERKVEIYSGGGVPSIIKKAPTANSYSYNTGWGFQIKPPQNSLTSPRVLAEVKYQLSGTGSAWLKLTHWVDLSGI</sequence>
<evidence type="ECO:0000313" key="3">
    <source>
        <dbReference type="EMBL" id="EQM82269.1"/>
    </source>
</evidence>
<evidence type="ECO:0008006" key="5">
    <source>
        <dbReference type="Google" id="ProtNLM"/>
    </source>
</evidence>
<dbReference type="Proteomes" id="UP000016033">
    <property type="component" value="Unassembled WGS sequence"/>
</dbReference>
<dbReference type="PATRIC" id="fig|1333857.3.peg.799"/>
<evidence type="ECO:0000313" key="4">
    <source>
        <dbReference type="Proteomes" id="UP000016033"/>
    </source>
</evidence>
<dbReference type="AlphaFoldDB" id="T5KQG8"/>
<reference evidence="3 4" key="1">
    <citation type="journal article" date="2013" name="Genome Announc.">
        <title>Whole-genome sequences of five oyster-associated bacteria show potential for crude oil hydrocarbon degradation.</title>
        <authorList>
            <person name="Chauhan A."/>
            <person name="Green S."/>
            <person name="Pathak A."/>
            <person name="Thomas J."/>
            <person name="Venkatramanan R."/>
        </authorList>
    </citation>
    <scope>NUCLEOTIDE SEQUENCE [LARGE SCALE GENOMIC DNA]</scope>
    <source>
        <strain evidence="3 4">MF109</strain>
    </source>
</reference>
<keyword evidence="2" id="KW-0732">Signal</keyword>
<evidence type="ECO:0000256" key="1">
    <source>
        <dbReference type="SAM" id="MobiDB-lite"/>
    </source>
</evidence>
<accession>T5KQG8</accession>